<proteinExistence type="predicted"/>
<evidence type="ECO:0008006" key="4">
    <source>
        <dbReference type="Google" id="ProtNLM"/>
    </source>
</evidence>
<sequence length="355" mass="37727">MSVDSAILLVDTSALAANIEEGTHGLCTQVEKRPLTLLMLLIVGTLTIFAGAGPMAAATHELFQPASPSPRELEELRPVMSQTGTTSPALGGLALQVKQQVEQRAPAKVEAKQPLPAQTAASQPERTGSQGQEIASPEIVAGGAATFTMCGDGKCEPPESVESCFADCPGAVTDPTCGAELHMDPQGFAVVDGRGHHVPTVGACCAACAAHAAKSKSKPCNSWVFCYMPHCWSADNGNTHLFGECWLKWQADPQHPLYGQRGAYSAEFRTKHWRAHLTGKSPDGTRRNLSVPTHVPWTGGIMGARVDRSVTWETGLEGMRSSAGKAVVMWRAWETKEQNLARGVPPEQMGLAAKP</sequence>
<keyword evidence="2" id="KW-1133">Transmembrane helix</keyword>
<dbReference type="AlphaFoldDB" id="A0A7S0EQZ8"/>
<dbReference type="EMBL" id="HBEP01018965">
    <property type="protein sequence ID" value="CAD8489264.1"/>
    <property type="molecule type" value="Transcribed_RNA"/>
</dbReference>
<feature type="transmembrane region" description="Helical" evidence="2">
    <location>
        <begin position="35"/>
        <end position="57"/>
    </location>
</feature>
<accession>A0A7S0EQZ8</accession>
<name>A0A7S0EQZ8_9EUKA</name>
<dbReference type="PANTHER" id="PTHR33344">
    <property type="entry name" value="OS02G0761600 PROTEIN"/>
    <property type="match status" value="1"/>
</dbReference>
<keyword evidence="2" id="KW-0812">Transmembrane</keyword>
<dbReference type="PANTHER" id="PTHR33344:SF1">
    <property type="entry name" value="OS06G0214100 PROTEIN"/>
    <property type="match status" value="1"/>
</dbReference>
<keyword evidence="2" id="KW-0472">Membrane</keyword>
<reference evidence="3" key="1">
    <citation type="submission" date="2021-01" db="EMBL/GenBank/DDBJ databases">
        <authorList>
            <person name="Corre E."/>
            <person name="Pelletier E."/>
            <person name="Niang G."/>
            <person name="Scheremetjew M."/>
            <person name="Finn R."/>
            <person name="Kale V."/>
            <person name="Holt S."/>
            <person name="Cochrane G."/>
            <person name="Meng A."/>
            <person name="Brown T."/>
            <person name="Cohen L."/>
        </authorList>
    </citation>
    <scope>NUCLEOTIDE SEQUENCE</scope>
    <source>
        <strain evidence="3">CCMP1374</strain>
    </source>
</reference>
<evidence type="ECO:0000256" key="2">
    <source>
        <dbReference type="SAM" id="Phobius"/>
    </source>
</evidence>
<protein>
    <recommendedName>
        <fullName evidence="4">Apple domain-containing protein</fullName>
    </recommendedName>
</protein>
<evidence type="ECO:0000313" key="3">
    <source>
        <dbReference type="EMBL" id="CAD8489264.1"/>
    </source>
</evidence>
<feature type="compositionally biased region" description="Polar residues" evidence="1">
    <location>
        <begin position="119"/>
        <end position="133"/>
    </location>
</feature>
<organism evidence="3">
    <name type="scientific">Phaeocystis antarctica</name>
    <dbReference type="NCBI Taxonomy" id="33657"/>
    <lineage>
        <taxon>Eukaryota</taxon>
        <taxon>Haptista</taxon>
        <taxon>Haptophyta</taxon>
        <taxon>Prymnesiophyceae</taxon>
        <taxon>Phaeocystales</taxon>
        <taxon>Phaeocystaceae</taxon>
        <taxon>Phaeocystis</taxon>
    </lineage>
</organism>
<feature type="region of interest" description="Disordered" evidence="1">
    <location>
        <begin position="105"/>
        <end position="135"/>
    </location>
</feature>
<gene>
    <name evidence="3" type="ORF">PANT1444_LOCUS10640</name>
</gene>
<evidence type="ECO:0000256" key="1">
    <source>
        <dbReference type="SAM" id="MobiDB-lite"/>
    </source>
</evidence>